<dbReference type="STRING" id="624147.SAMN04487970_1012100"/>
<dbReference type="InterPro" id="IPR011010">
    <property type="entry name" value="DNA_brk_join_enz"/>
</dbReference>
<accession>A0A1G4R6P1</accession>
<dbReference type="Gene3D" id="1.10.443.10">
    <property type="entry name" value="Intergrase catalytic core"/>
    <property type="match status" value="1"/>
</dbReference>
<dbReference type="GO" id="GO:0003677">
    <property type="term" value="F:DNA binding"/>
    <property type="evidence" value="ECO:0007669"/>
    <property type="project" value="UniProtKB-UniRule"/>
</dbReference>
<dbReference type="AlphaFoldDB" id="A0A1G4R6P1"/>
<dbReference type="GO" id="GO:0015074">
    <property type="term" value="P:DNA integration"/>
    <property type="evidence" value="ECO:0007669"/>
    <property type="project" value="UniProtKB-KW"/>
</dbReference>
<evidence type="ECO:0000256" key="1">
    <source>
        <dbReference type="ARBA" id="ARBA00008857"/>
    </source>
</evidence>
<evidence type="ECO:0000313" key="7">
    <source>
        <dbReference type="EMBL" id="SCW52466.1"/>
    </source>
</evidence>
<keyword evidence="8" id="KW-1185">Reference proteome</keyword>
<dbReference type="CDD" id="cd01189">
    <property type="entry name" value="INT_ICEBs1_C_like"/>
    <property type="match status" value="1"/>
</dbReference>
<evidence type="ECO:0000256" key="3">
    <source>
        <dbReference type="ARBA" id="ARBA00023172"/>
    </source>
</evidence>
<comment type="similarity">
    <text evidence="1">Belongs to the 'phage' integrase family.</text>
</comment>
<evidence type="ECO:0000259" key="5">
    <source>
        <dbReference type="PROSITE" id="PS51898"/>
    </source>
</evidence>
<dbReference type="PROSITE" id="PS51898">
    <property type="entry name" value="TYR_RECOMBINASE"/>
    <property type="match status" value="1"/>
</dbReference>
<keyword evidence="2 4" id="KW-0238">DNA-binding</keyword>
<dbReference type="PANTHER" id="PTHR30349">
    <property type="entry name" value="PHAGE INTEGRASE-RELATED"/>
    <property type="match status" value="1"/>
</dbReference>
<dbReference type="GO" id="GO:0006310">
    <property type="term" value="P:DNA recombination"/>
    <property type="evidence" value="ECO:0007669"/>
    <property type="project" value="UniProtKB-KW"/>
</dbReference>
<dbReference type="InterPro" id="IPR028259">
    <property type="entry name" value="AP2-like_int_N"/>
</dbReference>
<dbReference type="Pfam" id="PF14657">
    <property type="entry name" value="Arm-DNA-bind_4"/>
    <property type="match status" value="1"/>
</dbReference>
<dbReference type="InterPro" id="IPR013762">
    <property type="entry name" value="Integrase-like_cat_sf"/>
</dbReference>
<sequence>MASGSIKKDKNTGKYYYVLDIGKDGGRKQKKKRGFATKKDAEIALAKLLTEVNDGTYLEPSKNTLVQLMEKWIESKKGNMTRLTVDSYKSYIVNHIAPSNIGSKQLAKLSSDDIEEFIKYLRTKKTDKGKNLSDSTIQRIFNIVVTALNYAKKMKYVKENVALNVDRPQISKRKLQVWDVEEVNKFLEHIKKYRHFLAFYLAIHTGMRQGEILGLPWSNIDFDNKTIRVTQTLEHDAKGITEGAKTNSSVRSISISDEVIAQLKKQYHMIEEEKENAGELYQDNDDLVICTNIGKPVFADTLTKFMRKSIRELNVTPIRFHDLRHTSASLMLKIGVHPKIVSERLGHSSVTITLDTYSHLLPNMQEEAAKRLSNLLNKPLQ</sequence>
<dbReference type="InterPro" id="IPR010998">
    <property type="entry name" value="Integrase_recombinase_N"/>
</dbReference>
<evidence type="ECO:0000259" key="6">
    <source>
        <dbReference type="PROSITE" id="PS51900"/>
    </source>
</evidence>
<protein>
    <submittedName>
        <fullName evidence="7">Site-specific recombinase XerD</fullName>
    </submittedName>
</protein>
<dbReference type="Pfam" id="PF00589">
    <property type="entry name" value="Phage_integrase"/>
    <property type="match status" value="1"/>
</dbReference>
<dbReference type="Proteomes" id="UP000198601">
    <property type="component" value="Unassembled WGS sequence"/>
</dbReference>
<dbReference type="InterPro" id="IPR050090">
    <property type="entry name" value="Tyrosine_recombinase_XerCD"/>
</dbReference>
<keyword evidence="3" id="KW-0233">DNA recombination</keyword>
<organism evidence="7 8">
    <name type="scientific">Paenibacillus tianmuensis</name>
    <dbReference type="NCBI Taxonomy" id="624147"/>
    <lineage>
        <taxon>Bacteria</taxon>
        <taxon>Bacillati</taxon>
        <taxon>Bacillota</taxon>
        <taxon>Bacilli</taxon>
        <taxon>Bacillales</taxon>
        <taxon>Paenibacillaceae</taxon>
        <taxon>Paenibacillus</taxon>
    </lineage>
</organism>
<dbReference type="RefSeq" id="WP_090670849.1">
    <property type="nucleotide sequence ID" value="NZ_FMTT01000012.1"/>
</dbReference>
<evidence type="ECO:0000256" key="4">
    <source>
        <dbReference type="PROSITE-ProRule" id="PRU01248"/>
    </source>
</evidence>
<gene>
    <name evidence="7" type="ORF">SAMN04487970_1012100</name>
</gene>
<evidence type="ECO:0000256" key="2">
    <source>
        <dbReference type="ARBA" id="ARBA00023125"/>
    </source>
</evidence>
<dbReference type="OrthoDB" id="9803188at2"/>
<reference evidence="8" key="1">
    <citation type="submission" date="2016-10" db="EMBL/GenBank/DDBJ databases">
        <authorList>
            <person name="Varghese N."/>
            <person name="Submissions S."/>
        </authorList>
    </citation>
    <scope>NUCLEOTIDE SEQUENCE [LARGE SCALE GENOMIC DNA]</scope>
    <source>
        <strain evidence="8">CGMCC 1.8946</strain>
    </source>
</reference>
<dbReference type="SUPFAM" id="SSF56349">
    <property type="entry name" value="DNA breaking-rejoining enzymes"/>
    <property type="match status" value="1"/>
</dbReference>
<proteinExistence type="inferred from homology"/>
<dbReference type="Pfam" id="PF13102">
    <property type="entry name" value="Phage_int_SAM_5"/>
    <property type="match status" value="1"/>
</dbReference>
<dbReference type="PANTHER" id="PTHR30349:SF64">
    <property type="entry name" value="PROPHAGE INTEGRASE INTD-RELATED"/>
    <property type="match status" value="1"/>
</dbReference>
<feature type="domain" description="Tyr recombinase" evidence="5">
    <location>
        <begin position="173"/>
        <end position="370"/>
    </location>
</feature>
<dbReference type="PROSITE" id="PS51900">
    <property type="entry name" value="CB"/>
    <property type="match status" value="1"/>
</dbReference>
<dbReference type="EMBL" id="FMTT01000012">
    <property type="protein sequence ID" value="SCW52466.1"/>
    <property type="molecule type" value="Genomic_DNA"/>
</dbReference>
<dbReference type="InterPro" id="IPR044068">
    <property type="entry name" value="CB"/>
</dbReference>
<evidence type="ECO:0000313" key="8">
    <source>
        <dbReference type="Proteomes" id="UP000198601"/>
    </source>
</evidence>
<name>A0A1G4R6P1_9BACL</name>
<feature type="domain" description="Core-binding (CB)" evidence="6">
    <location>
        <begin position="63"/>
        <end position="152"/>
    </location>
</feature>
<dbReference type="InterPro" id="IPR002104">
    <property type="entry name" value="Integrase_catalytic"/>
</dbReference>
<dbReference type="InterPro" id="IPR025269">
    <property type="entry name" value="SAM-like_dom"/>
</dbReference>
<dbReference type="Gene3D" id="1.10.150.130">
    <property type="match status" value="1"/>
</dbReference>